<dbReference type="PANTHER" id="PTHR18945">
    <property type="entry name" value="NEUROTRANSMITTER GATED ION CHANNEL"/>
    <property type="match status" value="1"/>
</dbReference>
<evidence type="ECO:0000313" key="10">
    <source>
        <dbReference type="Proteomes" id="UP000039865"/>
    </source>
</evidence>
<organism evidence="9 10">
    <name type="scientific">Stylonychia lemnae</name>
    <name type="common">Ciliate</name>
    <dbReference type="NCBI Taxonomy" id="5949"/>
    <lineage>
        <taxon>Eukaryota</taxon>
        <taxon>Sar</taxon>
        <taxon>Alveolata</taxon>
        <taxon>Ciliophora</taxon>
        <taxon>Intramacronucleata</taxon>
        <taxon>Spirotrichea</taxon>
        <taxon>Stichotrichia</taxon>
        <taxon>Sporadotrichida</taxon>
        <taxon>Oxytrichidae</taxon>
        <taxon>Stylonychinae</taxon>
        <taxon>Stylonychia</taxon>
    </lineage>
</organism>
<dbReference type="InterPro" id="IPR036719">
    <property type="entry name" value="Neuro-gated_channel_TM_sf"/>
</dbReference>
<dbReference type="PROSITE" id="PS00236">
    <property type="entry name" value="NEUROTR_ION_CHANNEL"/>
    <property type="match status" value="1"/>
</dbReference>
<dbReference type="Gene3D" id="2.70.170.10">
    <property type="entry name" value="Neurotransmitter-gated ion-channel ligand-binding domain"/>
    <property type="match status" value="1"/>
</dbReference>
<dbReference type="GO" id="GO:0005230">
    <property type="term" value="F:extracellular ligand-gated monoatomic ion channel activity"/>
    <property type="evidence" value="ECO:0007669"/>
    <property type="project" value="InterPro"/>
</dbReference>
<evidence type="ECO:0000256" key="3">
    <source>
        <dbReference type="ARBA" id="ARBA00022989"/>
    </source>
</evidence>
<dbReference type="InParanoid" id="A0A077ZPB9"/>
<reference evidence="9 10" key="1">
    <citation type="submission" date="2014-06" db="EMBL/GenBank/DDBJ databases">
        <authorList>
            <person name="Swart Estienne"/>
        </authorList>
    </citation>
    <scope>NUCLEOTIDE SEQUENCE [LARGE SCALE GENOMIC DNA]</scope>
    <source>
        <strain evidence="9 10">130c</strain>
    </source>
</reference>
<dbReference type="OrthoDB" id="407674at2759"/>
<proteinExistence type="predicted"/>
<dbReference type="SUPFAM" id="SSF90112">
    <property type="entry name" value="Neurotransmitter-gated ion-channel transmembrane pore"/>
    <property type="match status" value="1"/>
</dbReference>
<evidence type="ECO:0000256" key="6">
    <source>
        <dbReference type="SAM" id="MobiDB-lite"/>
    </source>
</evidence>
<feature type="transmembrane region" description="Helical" evidence="7">
    <location>
        <begin position="706"/>
        <end position="727"/>
    </location>
</feature>
<accession>A0A077ZPB9</accession>
<feature type="compositionally biased region" description="Basic and acidic residues" evidence="6">
    <location>
        <begin position="1003"/>
        <end position="1017"/>
    </location>
</feature>
<feature type="transmembrane region" description="Helical" evidence="7">
    <location>
        <begin position="739"/>
        <end position="761"/>
    </location>
</feature>
<protein>
    <submittedName>
        <fullName evidence="9">Glutamate-gated chloride channel</fullName>
    </submittedName>
</protein>
<evidence type="ECO:0000256" key="5">
    <source>
        <dbReference type="SAM" id="Coils"/>
    </source>
</evidence>
<feature type="region of interest" description="Disordered" evidence="6">
    <location>
        <begin position="897"/>
        <end position="1017"/>
    </location>
</feature>
<dbReference type="GO" id="GO:0004888">
    <property type="term" value="F:transmembrane signaling receptor activity"/>
    <property type="evidence" value="ECO:0007669"/>
    <property type="project" value="InterPro"/>
</dbReference>
<keyword evidence="3 7" id="KW-1133">Transmembrane helix</keyword>
<feature type="compositionally biased region" description="Basic and acidic residues" evidence="6">
    <location>
        <begin position="912"/>
        <end position="929"/>
    </location>
</feature>
<keyword evidence="4 7" id="KW-0472">Membrane</keyword>
<evidence type="ECO:0000256" key="2">
    <source>
        <dbReference type="ARBA" id="ARBA00022692"/>
    </source>
</evidence>
<feature type="compositionally biased region" description="Basic and acidic residues" evidence="6">
    <location>
        <begin position="1063"/>
        <end position="1073"/>
    </location>
</feature>
<dbReference type="InterPro" id="IPR006201">
    <property type="entry name" value="Neur_channel"/>
</dbReference>
<dbReference type="Pfam" id="PF02931">
    <property type="entry name" value="Neur_chan_LBD"/>
    <property type="match status" value="1"/>
</dbReference>
<dbReference type="InterPro" id="IPR006202">
    <property type="entry name" value="Neur_chan_lig-bd"/>
</dbReference>
<keyword evidence="2 7" id="KW-0812">Transmembrane</keyword>
<feature type="coiled-coil region" evidence="5">
    <location>
        <begin position="1081"/>
        <end position="1124"/>
    </location>
</feature>
<feature type="compositionally biased region" description="Acidic residues" evidence="6">
    <location>
        <begin position="962"/>
        <end position="975"/>
    </location>
</feature>
<dbReference type="GO" id="GO:0016020">
    <property type="term" value="C:membrane"/>
    <property type="evidence" value="ECO:0007669"/>
    <property type="project" value="UniProtKB-SubCell"/>
</dbReference>
<keyword evidence="10" id="KW-1185">Reference proteome</keyword>
<evidence type="ECO:0000256" key="7">
    <source>
        <dbReference type="SAM" id="Phobius"/>
    </source>
</evidence>
<dbReference type="Proteomes" id="UP000039865">
    <property type="component" value="Unassembled WGS sequence"/>
</dbReference>
<dbReference type="InterPro" id="IPR036734">
    <property type="entry name" value="Neur_chan_lig-bd_sf"/>
</dbReference>
<feature type="compositionally biased region" description="Basic and acidic residues" evidence="6">
    <location>
        <begin position="1036"/>
        <end position="1045"/>
    </location>
</feature>
<dbReference type="InterPro" id="IPR018000">
    <property type="entry name" value="Neurotransmitter_ion_chnl_CS"/>
</dbReference>
<feature type="coiled-coil region" evidence="5">
    <location>
        <begin position="768"/>
        <end position="832"/>
    </location>
</feature>
<feature type="transmembrane region" description="Helical" evidence="7">
    <location>
        <begin position="677"/>
        <end position="697"/>
    </location>
</feature>
<evidence type="ECO:0000256" key="4">
    <source>
        <dbReference type="ARBA" id="ARBA00023136"/>
    </source>
</evidence>
<feature type="region of interest" description="Disordered" evidence="6">
    <location>
        <begin position="189"/>
        <end position="246"/>
    </location>
</feature>
<dbReference type="Gene3D" id="1.20.58.390">
    <property type="entry name" value="Neurotransmitter-gated ion-channel transmembrane domain"/>
    <property type="match status" value="1"/>
</dbReference>
<feature type="transmembrane region" description="Helical" evidence="7">
    <location>
        <begin position="1193"/>
        <end position="1212"/>
    </location>
</feature>
<gene>
    <name evidence="9" type="primary">Contig17802.g18926</name>
    <name evidence="9" type="ORF">STYLEM_236</name>
</gene>
<dbReference type="OMA" id="NFFFYKK"/>
<dbReference type="EMBL" id="CCKQ01000233">
    <property type="protein sequence ID" value="CDW71294.1"/>
    <property type="molecule type" value="Genomic_DNA"/>
</dbReference>
<sequence length="1284" mass="151002">MIFQSQSSMNRISNHILSKSKLRMKQFLDQSYERKSLQVIINDKDIAVDSQRIASYDPLSRKNAKIRRKPQLPISDKQAQFNKQILQVYKDYKNEEPIKFQKPAIDSSKANASNLFNQQKQRSLDHRNLKYQAIKVKNQQLVDAETSSTNLHVQSSGSYNFIKALPNHHDKLISPVKIKDEITKLVKRSQNLNTQSRNSIESTSPTINQSTTNLILDHRYNSPMGKLLSPDQSRSKLQKSRNNNKDLDQLISYQPIKQQKSIYYDYIPLSNNIIKLELNQNSNQQSRQTLKPIIKLKSDHIFEEKYASKNQGKYLQKLDKNVRKSFDFLNGLKGIKQNLQNYREQKNNSVDQTSFFISQDHTTNTNYQQESIQQNIEQYDLDVLRNRSLLPNINKKQSLNIQQNQSKQEDLSNYDQSEDYQDDFEIQPFNYYNSVDYGNRLCSKINSNIKHNTRDIDDSQIDVEISNYLSPCYFKGKCSNKFLILLSSLIIAVQSQTLTDSYISYLMTGYDHSLPPQQNRSTVVEETYTYWRDPRLDFRNDPRFSTATKGNFIDLTRYTNQFWTPRFYYDNRRERVIIKAYDQLFADGTVVRYEKARSTYHCAFDFKLFPNDTTICNFTASISGYNYSQVELKSFRTKYNPQSTFVPGAKNYSEIKIKSSSDGLSWRTRYRNPYSYAIQYIFTMCIFILVSYTAFWITNSKVTARILLAIVTVFMTMQTNLLIYNYLPPLEYTTVLEDFSFGVEVFSLITTIECVIMNFCLTEYLKRLEIIQNIIKSTRQNLAKVKKKFLKIQQAKKISNAFQLLMQKNQQLKEDQEKLQEQKDMMEFLKRKQQSVIKKLIVTNDNSRQNSVVQLSTGGQSMSKNSQMINHRNGYTQGTQSVEMGSERIDDEFLIEEEKSQGSRQQSFFTQKKKDIEKKKNTPQKEDTQTNRALMDDQEWQFGKILKRKSTIRSEGPQQERENDDNAGPDDDDDEKNWTDVIEPEDLEQVQWGIQEVDEEKEQEGVEEHKEEEKLEDKGKLVKGKVVKGKVAKGKAAQEKEKENESVSSLEESFQNSIASDTSSEKSEDQEWKQALRQKAMELVEMAVKQKRHEQEILEEELAKELYQKKLTRLLDDLEEAQKGSDVKGDLKNLNNVKFQMAFDSFKKFVVENWTQIDFDLDPRTRMQMQQVFEIENSVEFKLYEYFSNYLDYIFRYAFAICYIFFLCNILSRLYNVYWLSIASIVVFVFLIFAWVLFHIFWRMSENKISFLDAVKFYLRGYCIVPKQKKKKKVDEFEIKKKKK</sequence>
<evidence type="ECO:0000256" key="1">
    <source>
        <dbReference type="ARBA" id="ARBA00004141"/>
    </source>
</evidence>
<feature type="transmembrane region" description="Helical" evidence="7">
    <location>
        <begin position="1218"/>
        <end position="1242"/>
    </location>
</feature>
<feature type="region of interest" description="Disordered" evidence="6">
    <location>
        <begin position="1032"/>
        <end position="1073"/>
    </location>
</feature>
<feature type="compositionally biased region" description="Polar residues" evidence="6">
    <location>
        <begin position="189"/>
        <end position="214"/>
    </location>
</feature>
<feature type="domain" description="Neurotransmitter-gated ion-channel ligand-binding" evidence="8">
    <location>
        <begin position="529"/>
        <end position="662"/>
    </location>
</feature>
<name>A0A077ZPB9_STYLE</name>
<evidence type="ECO:0000313" key="9">
    <source>
        <dbReference type="EMBL" id="CDW71294.1"/>
    </source>
</evidence>
<feature type="region of interest" description="Disordered" evidence="6">
    <location>
        <begin position="395"/>
        <end position="415"/>
    </location>
</feature>
<evidence type="ECO:0000259" key="8">
    <source>
        <dbReference type="Pfam" id="PF02931"/>
    </source>
</evidence>
<dbReference type="InterPro" id="IPR038050">
    <property type="entry name" value="Neuro_actylchol_rec"/>
</dbReference>
<comment type="subcellular location">
    <subcellularLocation>
        <location evidence="1">Membrane</location>
        <topology evidence="1">Multi-pass membrane protein</topology>
    </subcellularLocation>
</comment>
<feature type="compositionally biased region" description="Polar residues" evidence="6">
    <location>
        <begin position="1046"/>
        <end position="1062"/>
    </location>
</feature>
<dbReference type="SUPFAM" id="SSF63712">
    <property type="entry name" value="Nicotinic receptor ligand binding domain-like"/>
    <property type="match status" value="1"/>
</dbReference>
<keyword evidence="5" id="KW-0175">Coiled coil</keyword>